<evidence type="ECO:0000256" key="5">
    <source>
        <dbReference type="ARBA" id="ARBA00023136"/>
    </source>
</evidence>
<keyword evidence="4 7" id="KW-1133">Transmembrane helix</keyword>
<gene>
    <name evidence="8" type="ORF">L1049_004372</name>
</gene>
<keyword evidence="2 7" id="KW-0812">Transmembrane</keyword>
<dbReference type="PANTHER" id="PTHR31769">
    <property type="entry name" value="OS07G0462200 PROTEIN-RELATED"/>
    <property type="match status" value="1"/>
</dbReference>
<feature type="transmembrane region" description="Helical" evidence="7">
    <location>
        <begin position="99"/>
        <end position="121"/>
    </location>
</feature>
<dbReference type="GO" id="GO:0012505">
    <property type="term" value="C:endomembrane system"/>
    <property type="evidence" value="ECO:0007669"/>
    <property type="project" value="UniProtKB-SubCell"/>
</dbReference>
<protein>
    <submittedName>
        <fullName evidence="8">Uncharacterized protein</fullName>
    </submittedName>
</protein>
<proteinExistence type="inferred from homology"/>
<feature type="transmembrane region" description="Helical" evidence="7">
    <location>
        <begin position="187"/>
        <end position="210"/>
    </location>
</feature>
<dbReference type="InterPro" id="IPR052222">
    <property type="entry name" value="DESIGUAL"/>
</dbReference>
<dbReference type="AlphaFoldDB" id="A0AAP0WVM0"/>
<comment type="subcellular location">
    <subcellularLocation>
        <location evidence="1">Endomembrane system</location>
        <topology evidence="1">Multi-pass membrane protein</topology>
    </subcellularLocation>
</comment>
<feature type="transmembrane region" description="Helical" evidence="7">
    <location>
        <begin position="133"/>
        <end position="152"/>
    </location>
</feature>
<dbReference type="Proteomes" id="UP001415857">
    <property type="component" value="Unassembled WGS sequence"/>
</dbReference>
<evidence type="ECO:0000256" key="1">
    <source>
        <dbReference type="ARBA" id="ARBA00004127"/>
    </source>
</evidence>
<sequence length="246" mass="27211">MEKRKKKRANIGHHKTTHKLLLIKRASGFHEFHYPKRRILATSVGAMALSIKLMSLAVTGFGVLSFILGIIAENKKPPSGVPITGKGVVICKYPFDPTVVLGFLSVVSLAASAMLGFYSIFHPYDGKSAPRNALFQSTTMIIFFQIAVWVSLLGEGMLLWATFTELLHLVRNVHHNMDAQCTTAKTGLFGGAAFLALDASLFWLICLLLANNARDDYFDKEEVHKGDYSLVYETQYDAKGQDKGKV</sequence>
<evidence type="ECO:0000256" key="7">
    <source>
        <dbReference type="SAM" id="Phobius"/>
    </source>
</evidence>
<feature type="transmembrane region" description="Helical" evidence="7">
    <location>
        <begin position="39"/>
        <end position="72"/>
    </location>
</feature>
<dbReference type="EMBL" id="JBBPBK010000007">
    <property type="protein sequence ID" value="KAK9281469.1"/>
    <property type="molecule type" value="Genomic_DNA"/>
</dbReference>
<reference evidence="8 9" key="1">
    <citation type="journal article" date="2024" name="Plant J.">
        <title>Genome sequences and population genomics reveal climatic adaptation and genomic divergence between two closely related sweetgum species.</title>
        <authorList>
            <person name="Xu W.Q."/>
            <person name="Ren C.Q."/>
            <person name="Zhang X.Y."/>
            <person name="Comes H.P."/>
            <person name="Liu X.H."/>
            <person name="Li Y.G."/>
            <person name="Kettle C.J."/>
            <person name="Jalonen R."/>
            <person name="Gaisberger H."/>
            <person name="Ma Y.Z."/>
            <person name="Qiu Y.X."/>
        </authorList>
    </citation>
    <scope>NUCLEOTIDE SEQUENCE [LARGE SCALE GENOMIC DNA]</scope>
    <source>
        <strain evidence="8">Hangzhou</strain>
    </source>
</reference>
<evidence type="ECO:0000256" key="4">
    <source>
        <dbReference type="ARBA" id="ARBA00022989"/>
    </source>
</evidence>
<evidence type="ECO:0000256" key="6">
    <source>
        <dbReference type="ARBA" id="ARBA00029467"/>
    </source>
</evidence>
<accession>A0AAP0WVM0</accession>
<comment type="caution">
    <text evidence="8">The sequence shown here is derived from an EMBL/GenBank/DDBJ whole genome shotgun (WGS) entry which is preliminary data.</text>
</comment>
<keyword evidence="3" id="KW-0732">Signal</keyword>
<evidence type="ECO:0000256" key="3">
    <source>
        <dbReference type="ARBA" id="ARBA00022729"/>
    </source>
</evidence>
<dbReference type="InterPro" id="IPR009606">
    <property type="entry name" value="DEAL/Modifying_wall_lignin1/2"/>
</dbReference>
<comment type="similarity">
    <text evidence="6">Belongs to the DESIGUAL family.</text>
</comment>
<evidence type="ECO:0000313" key="9">
    <source>
        <dbReference type="Proteomes" id="UP001415857"/>
    </source>
</evidence>
<keyword evidence="9" id="KW-1185">Reference proteome</keyword>
<name>A0AAP0WVM0_LIQFO</name>
<dbReference type="Pfam" id="PF06749">
    <property type="entry name" value="DUF1218"/>
    <property type="match status" value="1"/>
</dbReference>
<evidence type="ECO:0000313" key="8">
    <source>
        <dbReference type="EMBL" id="KAK9281469.1"/>
    </source>
</evidence>
<organism evidence="8 9">
    <name type="scientific">Liquidambar formosana</name>
    <name type="common">Formosan gum</name>
    <dbReference type="NCBI Taxonomy" id="63359"/>
    <lineage>
        <taxon>Eukaryota</taxon>
        <taxon>Viridiplantae</taxon>
        <taxon>Streptophyta</taxon>
        <taxon>Embryophyta</taxon>
        <taxon>Tracheophyta</taxon>
        <taxon>Spermatophyta</taxon>
        <taxon>Magnoliopsida</taxon>
        <taxon>eudicotyledons</taxon>
        <taxon>Gunneridae</taxon>
        <taxon>Pentapetalae</taxon>
        <taxon>Saxifragales</taxon>
        <taxon>Altingiaceae</taxon>
        <taxon>Liquidambar</taxon>
    </lineage>
</organism>
<keyword evidence="5 7" id="KW-0472">Membrane</keyword>
<evidence type="ECO:0000256" key="2">
    <source>
        <dbReference type="ARBA" id="ARBA00022692"/>
    </source>
</evidence>